<dbReference type="PROSITE" id="PS50108">
    <property type="entry name" value="CRIB"/>
    <property type="match status" value="1"/>
</dbReference>
<evidence type="ECO:0000256" key="1">
    <source>
        <dbReference type="SAM" id="MobiDB-lite"/>
    </source>
</evidence>
<keyword evidence="2" id="KW-0472">Membrane</keyword>
<accession>A0A6P5X0R7</accession>
<dbReference type="SMART" id="SM00285">
    <property type="entry name" value="PBD"/>
    <property type="match status" value="1"/>
</dbReference>
<keyword evidence="4" id="KW-1185">Reference proteome</keyword>
<evidence type="ECO:0000313" key="5">
    <source>
        <dbReference type="RefSeq" id="XP_022721919.1"/>
    </source>
</evidence>
<name>A0A6P5X0R7_DURZI</name>
<proteinExistence type="predicted"/>
<protein>
    <submittedName>
        <fullName evidence="5">CRIB domain-containing protein RIC5-like</fullName>
    </submittedName>
</protein>
<dbReference type="Proteomes" id="UP000515121">
    <property type="component" value="Unplaced"/>
</dbReference>
<dbReference type="GeneID" id="111279223"/>
<dbReference type="RefSeq" id="XP_022721919.1">
    <property type="nucleotide sequence ID" value="XM_022866184.1"/>
</dbReference>
<reference evidence="5" key="1">
    <citation type="submission" date="2025-08" db="UniProtKB">
        <authorList>
            <consortium name="RefSeq"/>
        </authorList>
    </citation>
    <scope>IDENTIFICATION</scope>
    <source>
        <tissue evidence="5">Fruit stalk</tissue>
    </source>
</reference>
<keyword evidence="2" id="KW-0812">Transmembrane</keyword>
<evidence type="ECO:0000313" key="4">
    <source>
        <dbReference type="Proteomes" id="UP000515121"/>
    </source>
</evidence>
<feature type="transmembrane region" description="Helical" evidence="2">
    <location>
        <begin position="20"/>
        <end position="44"/>
    </location>
</feature>
<gene>
    <name evidence="5" type="primary">LOC111279223</name>
</gene>
<feature type="compositionally biased region" description="Polar residues" evidence="1">
    <location>
        <begin position="119"/>
        <end position="145"/>
    </location>
</feature>
<feature type="compositionally biased region" description="Low complexity" evidence="1">
    <location>
        <begin position="247"/>
        <end position="259"/>
    </location>
</feature>
<sequence>MSPITFLYYNSKYDIHFSLQLAFCFFYAMYQHRLWIIFLLSFYFTFEKTSAFFYLGEEDFIFTLPKDPPLLTEKMKGLLRGLKYISNMFDEKEPEMQIGLPTDVKHVAHIGMDGPSANKPSWMSEFNSAPELSSVPLNGNPQVKQPSAAGNHDSLPPLANEKQKKQRRKPSIGNGSPTGSPKGIEKHSRRHRSSNLSIESPGRDSSCHGRRHQNSSRGSDSSSQELPDVTRGSRRKKPKGSSGGSEGSTSSTRSKGPSSLPDIMELES</sequence>
<dbReference type="KEGG" id="dzi:111279223"/>
<feature type="domain" description="CRIB" evidence="3">
    <location>
        <begin position="98"/>
        <end position="111"/>
    </location>
</feature>
<evidence type="ECO:0000259" key="3">
    <source>
        <dbReference type="PROSITE" id="PS50108"/>
    </source>
</evidence>
<dbReference type="AlphaFoldDB" id="A0A6P5X0R7"/>
<dbReference type="PANTHER" id="PTHR46325:SF40">
    <property type="entry name" value="CRIB DOMAIN-CONTAINING PROTEIN"/>
    <property type="match status" value="1"/>
</dbReference>
<keyword evidence="2" id="KW-1133">Transmembrane helix</keyword>
<dbReference type="PANTHER" id="PTHR46325">
    <property type="entry name" value="CRIB DOMAIN-CONTAINING PROTEIN RIC8"/>
    <property type="match status" value="1"/>
</dbReference>
<dbReference type="InterPro" id="IPR000095">
    <property type="entry name" value="CRIB_dom"/>
</dbReference>
<dbReference type="Pfam" id="PF00786">
    <property type="entry name" value="PBD"/>
    <property type="match status" value="1"/>
</dbReference>
<dbReference type="CDD" id="cd00132">
    <property type="entry name" value="CRIB"/>
    <property type="match status" value="1"/>
</dbReference>
<dbReference type="OrthoDB" id="985329at2759"/>
<organism evidence="4 5">
    <name type="scientific">Durio zibethinus</name>
    <name type="common">Durian</name>
    <dbReference type="NCBI Taxonomy" id="66656"/>
    <lineage>
        <taxon>Eukaryota</taxon>
        <taxon>Viridiplantae</taxon>
        <taxon>Streptophyta</taxon>
        <taxon>Embryophyta</taxon>
        <taxon>Tracheophyta</taxon>
        <taxon>Spermatophyta</taxon>
        <taxon>Magnoliopsida</taxon>
        <taxon>eudicotyledons</taxon>
        <taxon>Gunneridae</taxon>
        <taxon>Pentapetalae</taxon>
        <taxon>rosids</taxon>
        <taxon>malvids</taxon>
        <taxon>Malvales</taxon>
        <taxon>Malvaceae</taxon>
        <taxon>Helicteroideae</taxon>
        <taxon>Durio</taxon>
    </lineage>
</organism>
<evidence type="ECO:0000256" key="2">
    <source>
        <dbReference type="SAM" id="Phobius"/>
    </source>
</evidence>
<feature type="region of interest" description="Disordered" evidence="1">
    <location>
        <begin position="119"/>
        <end position="268"/>
    </location>
</feature>